<evidence type="ECO:0000313" key="6">
    <source>
        <dbReference type="Proteomes" id="UP001152888"/>
    </source>
</evidence>
<comment type="caution">
    <text evidence="5">The sequence shown here is derived from an EMBL/GenBank/DDBJ whole genome shotgun (WGS) entry which is preliminary data.</text>
</comment>
<proteinExistence type="predicted"/>
<evidence type="ECO:0000256" key="3">
    <source>
        <dbReference type="SAM" id="MobiDB-lite"/>
    </source>
</evidence>
<feature type="coiled-coil region" evidence="2">
    <location>
        <begin position="86"/>
        <end position="136"/>
    </location>
</feature>
<evidence type="ECO:0000259" key="4">
    <source>
        <dbReference type="Pfam" id="PF15295"/>
    </source>
</evidence>
<dbReference type="Proteomes" id="UP001152888">
    <property type="component" value="Unassembled WGS sequence"/>
</dbReference>
<dbReference type="Pfam" id="PF15295">
    <property type="entry name" value="CCDC50_N"/>
    <property type="match status" value="1"/>
</dbReference>
<keyword evidence="1 2" id="KW-0175">Coiled coil</keyword>
<feature type="compositionally biased region" description="Basic and acidic residues" evidence="3">
    <location>
        <begin position="420"/>
        <end position="429"/>
    </location>
</feature>
<evidence type="ECO:0000313" key="5">
    <source>
        <dbReference type="EMBL" id="CAH1954898.1"/>
    </source>
</evidence>
<feature type="compositionally biased region" description="Basic residues" evidence="3">
    <location>
        <begin position="328"/>
        <end position="347"/>
    </location>
</feature>
<sequence>MSHTKVPDVENVAKTGRVTAVCQEWTVREDSALAYRLQNQEFDQHLSGNRQRNALIREDFPKAKDEQIREQRMAEQAAAIYQQMLAEQEEIDNRIAKELADKMEQEERRKRKAVELRDQEIARQLIEKERQRVEKLHQMTGFSHSDQGLVPDLSPQKPVQPFQSVRPEMYPGPHLSPLRPTTYNANLPPRRQAPPMPLPLNNSPFPELPARNTPTEHPFPMRTNVQDSPFKNNNFDEISSAEVYNEPYSPAVKNLTDQMDRIDVVDVGLPLDELTERQIQEERDAELARKLQEQEGSLEDSILNRDRMLAIEAQDKELAKMLQERERAKAKRARERAKQKALAKKQQHQQPIDRPNDQLMPDDSYAFPADVLPSHAGSVPRALAAHPDLYAVPNAEEDISYSLPADVLPQNGKCYSPNKGESHNAEGKESNSLSSGSCNPSLERGAVAALRPTHLDLRSPLNRINKPRLPDPDVCELPSPSASIATSGGSGISPVTPSPGGLHNIAMAIDPTYTRRGAGYSRGTATSGCSAISDSSGTVTTSTASSSPGMMLPSPDIGDIDDENPAPPYMPIQGQRRTASLEKKQKKKNKEGGCKQQ</sequence>
<dbReference type="PANTHER" id="PTHR22115:SF4">
    <property type="entry name" value="COILED-COIL DOMAIN-CONTAINING PROTEIN"/>
    <property type="match status" value="1"/>
</dbReference>
<feature type="region of interest" description="Disordered" evidence="3">
    <location>
        <begin position="406"/>
        <end position="439"/>
    </location>
</feature>
<dbReference type="EMBL" id="CAKOFQ010006656">
    <property type="protein sequence ID" value="CAH1954898.1"/>
    <property type="molecule type" value="Genomic_DNA"/>
</dbReference>
<protein>
    <recommendedName>
        <fullName evidence="4">Coiled-coil domain-containing protein</fullName>
    </recommendedName>
</protein>
<evidence type="ECO:0000256" key="1">
    <source>
        <dbReference type="ARBA" id="ARBA00023054"/>
    </source>
</evidence>
<gene>
    <name evidence="5" type="ORF">ACAOBT_LOCUS806</name>
</gene>
<feature type="compositionally biased region" description="Low complexity" evidence="3">
    <location>
        <begin position="430"/>
        <end position="439"/>
    </location>
</feature>
<dbReference type="AlphaFoldDB" id="A0A9P0JQ94"/>
<dbReference type="PANTHER" id="PTHR22115">
    <property type="entry name" value="C3ORF6 PROTEIN-RELATED"/>
    <property type="match status" value="1"/>
</dbReference>
<feature type="region of interest" description="Disordered" evidence="3">
    <location>
        <begin position="323"/>
        <end position="367"/>
    </location>
</feature>
<dbReference type="InterPro" id="IPR029311">
    <property type="entry name" value="CCDC50_N"/>
</dbReference>
<reference evidence="5" key="1">
    <citation type="submission" date="2022-03" db="EMBL/GenBank/DDBJ databases">
        <authorList>
            <person name="Sayadi A."/>
        </authorList>
    </citation>
    <scope>NUCLEOTIDE SEQUENCE</scope>
</reference>
<accession>A0A9P0JQ94</accession>
<evidence type="ECO:0000256" key="2">
    <source>
        <dbReference type="SAM" id="Coils"/>
    </source>
</evidence>
<name>A0A9P0JQ94_ACAOB</name>
<feature type="region of interest" description="Disordered" evidence="3">
    <location>
        <begin position="528"/>
        <end position="597"/>
    </location>
</feature>
<feature type="compositionally biased region" description="Low complexity" evidence="3">
    <location>
        <begin position="533"/>
        <end position="547"/>
    </location>
</feature>
<organism evidence="5 6">
    <name type="scientific">Acanthoscelides obtectus</name>
    <name type="common">Bean weevil</name>
    <name type="synonym">Bruchus obtectus</name>
    <dbReference type="NCBI Taxonomy" id="200917"/>
    <lineage>
        <taxon>Eukaryota</taxon>
        <taxon>Metazoa</taxon>
        <taxon>Ecdysozoa</taxon>
        <taxon>Arthropoda</taxon>
        <taxon>Hexapoda</taxon>
        <taxon>Insecta</taxon>
        <taxon>Pterygota</taxon>
        <taxon>Neoptera</taxon>
        <taxon>Endopterygota</taxon>
        <taxon>Coleoptera</taxon>
        <taxon>Polyphaga</taxon>
        <taxon>Cucujiformia</taxon>
        <taxon>Chrysomeloidea</taxon>
        <taxon>Chrysomelidae</taxon>
        <taxon>Bruchinae</taxon>
        <taxon>Bruchini</taxon>
        <taxon>Acanthoscelides</taxon>
    </lineage>
</organism>
<dbReference type="InterPro" id="IPR039303">
    <property type="entry name" value="CCDC50"/>
</dbReference>
<feature type="domain" description="Coiled-coil" evidence="4">
    <location>
        <begin position="13"/>
        <end position="135"/>
    </location>
</feature>
<keyword evidence="6" id="KW-1185">Reference proteome</keyword>
<dbReference type="OrthoDB" id="9994767at2759"/>